<dbReference type="InterPro" id="IPR026912">
    <property type="entry name" value="Adenine_deam_C"/>
</dbReference>
<gene>
    <name evidence="6 9" type="primary">ade</name>
    <name evidence="9" type="ORF">ACFQ33_13665</name>
</gene>
<dbReference type="NCBIfam" id="TIGR01178">
    <property type="entry name" value="ade"/>
    <property type="match status" value="1"/>
</dbReference>
<keyword evidence="3 6" id="KW-0378">Hydrolase</keyword>
<dbReference type="RefSeq" id="WP_374839580.1">
    <property type="nucleotide sequence ID" value="NZ_JBHEEW010000009.1"/>
</dbReference>
<dbReference type="GO" id="GO:0000034">
    <property type="term" value="F:adenine deaminase activity"/>
    <property type="evidence" value="ECO:0007669"/>
    <property type="project" value="UniProtKB-EC"/>
</dbReference>
<evidence type="ECO:0000256" key="6">
    <source>
        <dbReference type="HAMAP-Rule" id="MF_01518"/>
    </source>
</evidence>
<dbReference type="EMBL" id="JBHTNF010000007">
    <property type="protein sequence ID" value="MFD1328937.1"/>
    <property type="molecule type" value="Genomic_DNA"/>
</dbReference>
<dbReference type="HAMAP" id="MF_01518">
    <property type="entry name" value="Adenine_deamin"/>
    <property type="match status" value="1"/>
</dbReference>
<protein>
    <recommendedName>
        <fullName evidence="2 6">Adenine deaminase</fullName>
        <shortName evidence="6">Adenase</shortName>
        <shortName evidence="6">Adenine aminase</shortName>
        <ecNumber evidence="2 6">3.5.4.2</ecNumber>
    </recommendedName>
</protein>
<evidence type="ECO:0000313" key="9">
    <source>
        <dbReference type="EMBL" id="MFD1328937.1"/>
    </source>
</evidence>
<keyword evidence="10" id="KW-1185">Reference proteome</keyword>
<comment type="similarity">
    <text evidence="1 6">Belongs to the metallo-dependent hydrolases superfamily. Adenine deaminase family.</text>
</comment>
<evidence type="ECO:0000259" key="8">
    <source>
        <dbReference type="Pfam" id="PF13382"/>
    </source>
</evidence>
<dbReference type="Proteomes" id="UP001597173">
    <property type="component" value="Unassembled WGS sequence"/>
</dbReference>
<feature type="domain" description="Adenine deaminase C-terminal" evidence="8">
    <location>
        <begin position="394"/>
        <end position="560"/>
    </location>
</feature>
<sequence>MHHLERFIDQGTGRAPADIVLKGGRFFDLVTGELVTSDIAICGERIVGTCEGYEGREAIDISGRIVVPGFIDTHLHIESSLVTPHEFDRCVLPLGVTTAICDPHEIANVLGVEGIRFFLDSAEQTIMDIRIQLSSCVPATHLETSGADLPVEKLLPFRDHPKVIGLAEFMNFPGVIHKDPVCMAKLEAFQGEHIDGHAPLLSGRDLNGYLAAGIRTEHECTTADEALEKIRKGMHILIREGSVSKDLLALLPLFTERLSPFIALCTDDRNPLDIAEQGHLDHMIRTAIAHGRAPLAVYRAASISAAKAFGLRDRGLIAPGWRADLVVIDTLEDCRAEMVFAGGRRVSDALFANRKPVSPVGLDSVKARPVKAAHFAVPVSEGEMPVIGVMPGKIITEHRRYRLPAKGNETAVDLDRDIIKVAVIERHGRNGNHANGFVQGFGLKRGAIASTVGHDSHNICVVGVDEDDMALAANRLGELRGGFVVVESGKVTGEMALPVAGLMSLEPYEAVRDTLHHLRQAAFALGATLEEPFLQLAFLPLPVIPHLKISDRGMVDVDQFALIG</sequence>
<dbReference type="CDD" id="cd01295">
    <property type="entry name" value="AdeC"/>
    <property type="match status" value="1"/>
</dbReference>
<dbReference type="SUPFAM" id="SSF51556">
    <property type="entry name" value="Metallo-dependent hydrolases"/>
    <property type="match status" value="1"/>
</dbReference>
<evidence type="ECO:0000259" key="7">
    <source>
        <dbReference type="Pfam" id="PF01979"/>
    </source>
</evidence>
<dbReference type="InterPro" id="IPR032466">
    <property type="entry name" value="Metal_Hydrolase"/>
</dbReference>
<keyword evidence="4 6" id="KW-0464">Manganese</keyword>
<dbReference type="InterPro" id="IPR006679">
    <property type="entry name" value="Adenine_deam"/>
</dbReference>
<evidence type="ECO:0000313" key="10">
    <source>
        <dbReference type="Proteomes" id="UP001597173"/>
    </source>
</evidence>
<organism evidence="9 10">
    <name type="scientific">Mycoplana ramosa</name>
    <name type="common">Mycoplana bullata</name>
    <dbReference type="NCBI Taxonomy" id="40837"/>
    <lineage>
        <taxon>Bacteria</taxon>
        <taxon>Pseudomonadati</taxon>
        <taxon>Pseudomonadota</taxon>
        <taxon>Alphaproteobacteria</taxon>
        <taxon>Hyphomicrobiales</taxon>
        <taxon>Rhizobiaceae</taxon>
        <taxon>Mycoplana</taxon>
    </lineage>
</organism>
<dbReference type="SUPFAM" id="SSF51338">
    <property type="entry name" value="Composite domain of metallo-dependent hydrolases"/>
    <property type="match status" value="1"/>
</dbReference>
<accession>A0ABW3YYE6</accession>
<dbReference type="Pfam" id="PF13382">
    <property type="entry name" value="Adenine_deam_C"/>
    <property type="match status" value="1"/>
</dbReference>
<comment type="caution">
    <text evidence="9">The sequence shown here is derived from an EMBL/GenBank/DDBJ whole genome shotgun (WGS) entry which is preliminary data.</text>
</comment>
<evidence type="ECO:0000256" key="3">
    <source>
        <dbReference type="ARBA" id="ARBA00022801"/>
    </source>
</evidence>
<comment type="catalytic activity">
    <reaction evidence="5 6">
        <text>adenine + H2O + H(+) = hypoxanthine + NH4(+)</text>
        <dbReference type="Rhea" id="RHEA:23688"/>
        <dbReference type="ChEBI" id="CHEBI:15377"/>
        <dbReference type="ChEBI" id="CHEBI:15378"/>
        <dbReference type="ChEBI" id="CHEBI:16708"/>
        <dbReference type="ChEBI" id="CHEBI:17368"/>
        <dbReference type="ChEBI" id="CHEBI:28938"/>
        <dbReference type="EC" id="3.5.4.2"/>
    </reaction>
</comment>
<evidence type="ECO:0000256" key="4">
    <source>
        <dbReference type="ARBA" id="ARBA00023211"/>
    </source>
</evidence>
<dbReference type="Gene3D" id="3.20.20.140">
    <property type="entry name" value="Metal-dependent hydrolases"/>
    <property type="match status" value="1"/>
</dbReference>
<dbReference type="EC" id="3.5.4.2" evidence="2 6"/>
<feature type="domain" description="Amidohydrolase-related" evidence="7">
    <location>
        <begin position="65"/>
        <end position="344"/>
    </location>
</feature>
<dbReference type="InterPro" id="IPR011059">
    <property type="entry name" value="Metal-dep_hydrolase_composite"/>
</dbReference>
<dbReference type="InterPro" id="IPR006680">
    <property type="entry name" value="Amidohydro-rel"/>
</dbReference>
<dbReference type="PANTHER" id="PTHR11113">
    <property type="entry name" value="N-ACETYLGLUCOSAMINE-6-PHOSPHATE DEACETYLASE"/>
    <property type="match status" value="1"/>
</dbReference>
<dbReference type="Gene3D" id="2.30.40.10">
    <property type="entry name" value="Urease, subunit C, domain 1"/>
    <property type="match status" value="1"/>
</dbReference>
<comment type="cofactor">
    <cofactor evidence="6">
        <name>Mn(2+)</name>
        <dbReference type="ChEBI" id="CHEBI:29035"/>
    </cofactor>
</comment>
<reference evidence="10" key="1">
    <citation type="journal article" date="2019" name="Int. J. Syst. Evol. Microbiol.">
        <title>The Global Catalogue of Microorganisms (GCM) 10K type strain sequencing project: providing services to taxonomists for standard genome sequencing and annotation.</title>
        <authorList>
            <consortium name="The Broad Institute Genomics Platform"/>
            <consortium name="The Broad Institute Genome Sequencing Center for Infectious Disease"/>
            <person name="Wu L."/>
            <person name="Ma J."/>
        </authorList>
    </citation>
    <scope>NUCLEOTIDE SEQUENCE [LARGE SCALE GENOMIC DNA]</scope>
    <source>
        <strain evidence="10">CCUG 55609</strain>
    </source>
</reference>
<evidence type="ECO:0000256" key="2">
    <source>
        <dbReference type="ARBA" id="ARBA00012782"/>
    </source>
</evidence>
<dbReference type="PANTHER" id="PTHR11113:SF2">
    <property type="entry name" value="ADENINE DEAMINASE"/>
    <property type="match status" value="1"/>
</dbReference>
<proteinExistence type="inferred from homology"/>
<evidence type="ECO:0000256" key="1">
    <source>
        <dbReference type="ARBA" id="ARBA00006773"/>
    </source>
</evidence>
<name>A0ABW3YYE6_MYCRA</name>
<evidence type="ECO:0000256" key="5">
    <source>
        <dbReference type="ARBA" id="ARBA00047720"/>
    </source>
</evidence>
<dbReference type="Pfam" id="PF01979">
    <property type="entry name" value="Amidohydro_1"/>
    <property type="match status" value="1"/>
</dbReference>